<dbReference type="Proteomes" id="UP000824202">
    <property type="component" value="Unassembled WGS sequence"/>
</dbReference>
<gene>
    <name evidence="2" type="ORF">H9863_07510</name>
</gene>
<dbReference type="InterPro" id="IPR043739">
    <property type="entry name" value="DUF5684"/>
</dbReference>
<dbReference type="AlphaFoldDB" id="A0A9D1V0M9"/>
<evidence type="ECO:0000256" key="1">
    <source>
        <dbReference type="SAM" id="Phobius"/>
    </source>
</evidence>
<protein>
    <submittedName>
        <fullName evidence="2">Signal peptidase I</fullName>
    </submittedName>
</protein>
<organism evidence="2 3">
    <name type="scientific">Candidatus Odoribacter faecigallinarum</name>
    <dbReference type="NCBI Taxonomy" id="2838706"/>
    <lineage>
        <taxon>Bacteria</taxon>
        <taxon>Pseudomonadati</taxon>
        <taxon>Bacteroidota</taxon>
        <taxon>Bacteroidia</taxon>
        <taxon>Bacteroidales</taxon>
        <taxon>Odoribacteraceae</taxon>
        <taxon>Odoribacter</taxon>
    </lineage>
</organism>
<reference evidence="2" key="1">
    <citation type="journal article" date="2021" name="PeerJ">
        <title>Extensive microbial diversity within the chicken gut microbiome revealed by metagenomics and culture.</title>
        <authorList>
            <person name="Gilroy R."/>
            <person name="Ravi A."/>
            <person name="Getino M."/>
            <person name="Pursley I."/>
            <person name="Horton D.L."/>
            <person name="Alikhan N.F."/>
            <person name="Baker D."/>
            <person name="Gharbi K."/>
            <person name="Hall N."/>
            <person name="Watson M."/>
            <person name="Adriaenssens E.M."/>
            <person name="Foster-Nyarko E."/>
            <person name="Jarju S."/>
            <person name="Secka A."/>
            <person name="Antonio M."/>
            <person name="Oren A."/>
            <person name="Chaudhuri R.R."/>
            <person name="La Ragione R."/>
            <person name="Hildebrand F."/>
            <person name="Pallen M.J."/>
        </authorList>
    </citation>
    <scope>NUCLEOTIDE SEQUENCE</scope>
    <source>
        <strain evidence="2">23274</strain>
    </source>
</reference>
<keyword evidence="1" id="KW-0812">Transmembrane</keyword>
<feature type="transmembrane region" description="Helical" evidence="1">
    <location>
        <begin position="5"/>
        <end position="22"/>
    </location>
</feature>
<evidence type="ECO:0000313" key="3">
    <source>
        <dbReference type="Proteomes" id="UP000824202"/>
    </source>
</evidence>
<comment type="caution">
    <text evidence="2">The sequence shown here is derived from an EMBL/GenBank/DDBJ whole genome shotgun (WGS) entry which is preliminary data.</text>
</comment>
<name>A0A9D1V0M9_9BACT</name>
<dbReference type="Pfam" id="PF18936">
    <property type="entry name" value="DUF5684"/>
    <property type="match status" value="1"/>
</dbReference>
<evidence type="ECO:0000313" key="2">
    <source>
        <dbReference type="EMBL" id="HIX03943.1"/>
    </source>
</evidence>
<reference evidence="2" key="2">
    <citation type="submission" date="2021-04" db="EMBL/GenBank/DDBJ databases">
        <authorList>
            <person name="Gilroy R."/>
        </authorList>
    </citation>
    <scope>NUCLEOTIDE SEQUENCE</scope>
    <source>
        <strain evidence="2">23274</strain>
    </source>
</reference>
<feature type="transmembrane region" description="Helical" evidence="1">
    <location>
        <begin position="83"/>
        <end position="101"/>
    </location>
</feature>
<sequence length="116" mass="13487">MIGTILYLAILIAALVGMWKMFEKAGQPGWGCIIPIYNLYLLTKIAEKPWWWIIMFIIPLVNIIFTIMLYYEIARHFRQGAGFTIGLFLLPCIFFPILGFGDYTYRKNEEETLGVQ</sequence>
<keyword evidence="1" id="KW-0472">Membrane</keyword>
<keyword evidence="1" id="KW-1133">Transmembrane helix</keyword>
<accession>A0A9D1V0M9</accession>
<feature type="transmembrane region" description="Helical" evidence="1">
    <location>
        <begin position="50"/>
        <end position="71"/>
    </location>
</feature>
<dbReference type="EMBL" id="DXFT01000145">
    <property type="protein sequence ID" value="HIX03943.1"/>
    <property type="molecule type" value="Genomic_DNA"/>
</dbReference>
<proteinExistence type="predicted"/>